<evidence type="ECO:0000313" key="7">
    <source>
        <dbReference type="RefSeq" id="XP_005100939.1"/>
    </source>
</evidence>
<comment type="similarity">
    <text evidence="2">Belongs to the enoyl-CoA hydratase/isomerase family.</text>
</comment>
<proteinExistence type="inferred from homology"/>
<dbReference type="GeneID" id="101853392"/>
<accession>A0ABM0JT80</accession>
<evidence type="ECO:0000256" key="1">
    <source>
        <dbReference type="ARBA" id="ARBA00005005"/>
    </source>
</evidence>
<dbReference type="PANTHER" id="PTHR43149:SF1">
    <property type="entry name" value="DELTA(3,5)-DELTA(2,4)-DIENOYL-COA ISOMERASE, MITOCHONDRIAL"/>
    <property type="match status" value="1"/>
</dbReference>
<keyword evidence="5 7" id="KW-0413">Isomerase</keyword>
<dbReference type="CDD" id="cd06558">
    <property type="entry name" value="crotonase-like"/>
    <property type="match status" value="1"/>
</dbReference>
<evidence type="ECO:0000256" key="3">
    <source>
        <dbReference type="ARBA" id="ARBA00022832"/>
    </source>
</evidence>
<evidence type="ECO:0000256" key="2">
    <source>
        <dbReference type="ARBA" id="ARBA00005254"/>
    </source>
</evidence>
<dbReference type="Proteomes" id="UP000694888">
    <property type="component" value="Unplaced"/>
</dbReference>
<dbReference type="InterPro" id="IPR029045">
    <property type="entry name" value="ClpP/crotonase-like_dom_sf"/>
</dbReference>
<gene>
    <name evidence="7" type="primary">LOC101853392</name>
</gene>
<dbReference type="Gene3D" id="3.90.226.10">
    <property type="entry name" value="2-enoyl-CoA Hydratase, Chain A, domain 1"/>
    <property type="match status" value="1"/>
</dbReference>
<dbReference type="PANTHER" id="PTHR43149">
    <property type="entry name" value="ENOYL-COA HYDRATASE"/>
    <property type="match status" value="1"/>
</dbReference>
<keyword evidence="6" id="KW-1185">Reference proteome</keyword>
<dbReference type="InterPro" id="IPR014748">
    <property type="entry name" value="Enoyl-CoA_hydra_C"/>
</dbReference>
<dbReference type="InterPro" id="IPR001753">
    <property type="entry name" value="Enoyl-CoA_hydra/iso"/>
</dbReference>
<protein>
    <submittedName>
        <fullName evidence="7">Delta(3,5)-Delta(2,4)-dienoyl-CoA isomerase, mitochondrial isoform X2</fullName>
    </submittedName>
</protein>
<dbReference type="Pfam" id="PF00378">
    <property type="entry name" value="ECH_1"/>
    <property type="match status" value="1"/>
</dbReference>
<comment type="pathway">
    <text evidence="1">Lipid metabolism; fatty acid beta-oxidation.</text>
</comment>
<organism evidence="6 7">
    <name type="scientific">Aplysia californica</name>
    <name type="common">California sea hare</name>
    <dbReference type="NCBI Taxonomy" id="6500"/>
    <lineage>
        <taxon>Eukaryota</taxon>
        <taxon>Metazoa</taxon>
        <taxon>Spiralia</taxon>
        <taxon>Lophotrochozoa</taxon>
        <taxon>Mollusca</taxon>
        <taxon>Gastropoda</taxon>
        <taxon>Heterobranchia</taxon>
        <taxon>Euthyneura</taxon>
        <taxon>Tectipleura</taxon>
        <taxon>Aplysiida</taxon>
        <taxon>Aplysioidea</taxon>
        <taxon>Aplysiidae</taxon>
        <taxon>Aplysia</taxon>
    </lineage>
</organism>
<evidence type="ECO:0000313" key="6">
    <source>
        <dbReference type="Proteomes" id="UP000694888"/>
    </source>
</evidence>
<evidence type="ECO:0000256" key="5">
    <source>
        <dbReference type="ARBA" id="ARBA00023235"/>
    </source>
</evidence>
<reference evidence="7" key="1">
    <citation type="submission" date="2025-08" db="UniProtKB">
        <authorList>
            <consortium name="RefSeq"/>
        </authorList>
    </citation>
    <scope>IDENTIFICATION</scope>
</reference>
<dbReference type="InterPro" id="IPR045002">
    <property type="entry name" value="Ech1-like"/>
</dbReference>
<keyword evidence="4" id="KW-0443">Lipid metabolism</keyword>
<keyword evidence="3" id="KW-0276">Fatty acid metabolism</keyword>
<dbReference type="SUPFAM" id="SSF52096">
    <property type="entry name" value="ClpP/crotonase"/>
    <property type="match status" value="1"/>
</dbReference>
<name>A0ABM0JT80_APLCA</name>
<sequence length="313" mass="34734">MMFSLARLISKSAGSTVAGEAKHVPSKLSLMARAMSSQVTYEFETLNVTSPEEYVKHVELNRPKKMNAMNTAFWTEMIDCFNKLAVDPECRVVILSGAGKMFTAGLDFSDNEFFKTLMEGDEVSRKAFIFRRGIPMMQESFSVLERCNKPVITAMHQGCIGAGVDMSAAADIRYCTDDAWFQIKEIELGLAADLGTLQRFPKIIGNDSLCRELVYTARKFTAEEAKDMGFVSRIFPDKEAMMAATVELAQTIASKSPVAIQGSKINMVYSRDHSVPEGLEYMATYNSAMLQSEDTMKAVMGLMTKETPVFAKL</sequence>
<dbReference type="Gene3D" id="1.10.12.10">
    <property type="entry name" value="Lyase 2-enoyl-coa Hydratase, Chain A, domain 2"/>
    <property type="match status" value="1"/>
</dbReference>
<dbReference type="RefSeq" id="XP_005100939.1">
    <property type="nucleotide sequence ID" value="XM_005100882.2"/>
</dbReference>
<evidence type="ECO:0000256" key="4">
    <source>
        <dbReference type="ARBA" id="ARBA00023098"/>
    </source>
</evidence>
<dbReference type="GO" id="GO:0016853">
    <property type="term" value="F:isomerase activity"/>
    <property type="evidence" value="ECO:0007669"/>
    <property type="project" value="UniProtKB-KW"/>
</dbReference>